<evidence type="ECO:0000256" key="6">
    <source>
        <dbReference type="ARBA" id="ARBA00023136"/>
    </source>
</evidence>
<evidence type="ECO:0000256" key="2">
    <source>
        <dbReference type="ARBA" id="ARBA00022448"/>
    </source>
</evidence>
<feature type="transmembrane region" description="Helical" evidence="7">
    <location>
        <begin position="9"/>
        <end position="30"/>
    </location>
</feature>
<keyword evidence="3" id="KW-1003">Cell membrane</keyword>
<evidence type="ECO:0000256" key="4">
    <source>
        <dbReference type="ARBA" id="ARBA00022692"/>
    </source>
</evidence>
<feature type="transmembrane region" description="Helical" evidence="7">
    <location>
        <begin position="199"/>
        <end position="218"/>
    </location>
</feature>
<dbReference type="CDD" id="cd06261">
    <property type="entry name" value="TM_PBP2"/>
    <property type="match status" value="1"/>
</dbReference>
<dbReference type="SUPFAM" id="SSF161098">
    <property type="entry name" value="MetI-like"/>
    <property type="match status" value="1"/>
</dbReference>
<dbReference type="AlphaFoldDB" id="A0A850EHK2"/>
<dbReference type="Pfam" id="PF19300">
    <property type="entry name" value="BPD_transp_1_N"/>
    <property type="match status" value="1"/>
</dbReference>
<keyword evidence="6 7" id="KW-0472">Membrane</keyword>
<dbReference type="RefSeq" id="WP_175370939.1">
    <property type="nucleotide sequence ID" value="NZ_JABWCS010000200.1"/>
</dbReference>
<feature type="transmembrane region" description="Helical" evidence="7">
    <location>
        <begin position="304"/>
        <end position="329"/>
    </location>
</feature>
<name>A0A850EHK2_9BACL</name>
<evidence type="ECO:0000313" key="9">
    <source>
        <dbReference type="EMBL" id="NUU60348.1"/>
    </source>
</evidence>
<feature type="transmembrane region" description="Helical" evidence="7">
    <location>
        <begin position="253"/>
        <end position="278"/>
    </location>
</feature>
<comment type="subcellular location">
    <subcellularLocation>
        <location evidence="1 7">Cell membrane</location>
        <topology evidence="1 7">Multi-pass membrane protein</topology>
    </subcellularLocation>
</comment>
<evidence type="ECO:0000259" key="8">
    <source>
        <dbReference type="PROSITE" id="PS50928"/>
    </source>
</evidence>
<dbReference type="PANTHER" id="PTHR43163">
    <property type="entry name" value="DIPEPTIDE TRANSPORT SYSTEM PERMEASE PROTEIN DPPB-RELATED"/>
    <property type="match status" value="1"/>
</dbReference>
<keyword evidence="10" id="KW-1185">Reference proteome</keyword>
<dbReference type="InterPro" id="IPR035906">
    <property type="entry name" value="MetI-like_sf"/>
</dbReference>
<dbReference type="GO" id="GO:0071916">
    <property type="term" value="F:dipeptide transmembrane transporter activity"/>
    <property type="evidence" value="ECO:0007669"/>
    <property type="project" value="TreeGrafter"/>
</dbReference>
<protein>
    <submittedName>
        <fullName evidence="9">ABC transporter permease</fullName>
    </submittedName>
</protein>
<evidence type="ECO:0000256" key="7">
    <source>
        <dbReference type="RuleBase" id="RU363032"/>
    </source>
</evidence>
<dbReference type="Proteomes" id="UP000564806">
    <property type="component" value="Unassembled WGS sequence"/>
</dbReference>
<comment type="caution">
    <text evidence="9">The sequence shown here is derived from an EMBL/GenBank/DDBJ whole genome shotgun (WGS) entry which is preliminary data.</text>
</comment>
<evidence type="ECO:0000313" key="10">
    <source>
        <dbReference type="Proteomes" id="UP000564806"/>
    </source>
</evidence>
<evidence type="ECO:0000256" key="3">
    <source>
        <dbReference type="ARBA" id="ARBA00022475"/>
    </source>
</evidence>
<reference evidence="9" key="1">
    <citation type="submission" date="2020-06" db="EMBL/GenBank/DDBJ databases">
        <title>Paenibacillus sp. nov., isolated from soil.</title>
        <authorList>
            <person name="Seo Y.L."/>
        </authorList>
    </citation>
    <scope>NUCLEOTIDE SEQUENCE [LARGE SCALE GENOMIC DNA]</scope>
    <source>
        <strain evidence="9">JW14</strain>
    </source>
</reference>
<dbReference type="PROSITE" id="PS50928">
    <property type="entry name" value="ABC_TM1"/>
    <property type="match status" value="1"/>
</dbReference>
<keyword evidence="2 7" id="KW-0813">Transport</keyword>
<dbReference type="PANTHER" id="PTHR43163:SF6">
    <property type="entry name" value="DIPEPTIDE TRANSPORT SYSTEM PERMEASE PROTEIN DPPB-RELATED"/>
    <property type="match status" value="1"/>
</dbReference>
<evidence type="ECO:0000256" key="5">
    <source>
        <dbReference type="ARBA" id="ARBA00022989"/>
    </source>
</evidence>
<keyword evidence="5 7" id="KW-1133">Transmembrane helix</keyword>
<feature type="domain" description="ABC transmembrane type-1" evidence="8">
    <location>
        <begin position="95"/>
        <end position="326"/>
    </location>
</feature>
<dbReference type="Pfam" id="PF00528">
    <property type="entry name" value="BPD_transp_1"/>
    <property type="match status" value="1"/>
</dbReference>
<evidence type="ECO:0000256" key="1">
    <source>
        <dbReference type="ARBA" id="ARBA00004651"/>
    </source>
</evidence>
<dbReference type="InterPro" id="IPR000515">
    <property type="entry name" value="MetI-like"/>
</dbReference>
<accession>A0A850EHK2</accession>
<comment type="similarity">
    <text evidence="7">Belongs to the binding-protein-dependent transport system permease family.</text>
</comment>
<dbReference type="GO" id="GO:0005886">
    <property type="term" value="C:plasma membrane"/>
    <property type="evidence" value="ECO:0007669"/>
    <property type="project" value="UniProtKB-SubCell"/>
</dbReference>
<dbReference type="Gene3D" id="1.10.3720.10">
    <property type="entry name" value="MetI-like"/>
    <property type="match status" value="1"/>
</dbReference>
<proteinExistence type="inferred from homology"/>
<dbReference type="EMBL" id="JABWCS010000200">
    <property type="protein sequence ID" value="NUU60348.1"/>
    <property type="molecule type" value="Genomic_DNA"/>
</dbReference>
<feature type="transmembrane region" description="Helical" evidence="7">
    <location>
        <begin position="101"/>
        <end position="122"/>
    </location>
</feature>
<dbReference type="InterPro" id="IPR045621">
    <property type="entry name" value="BPD_transp_1_N"/>
</dbReference>
<feature type="transmembrane region" description="Helical" evidence="7">
    <location>
        <begin position="134"/>
        <end position="156"/>
    </location>
</feature>
<organism evidence="9 10">
    <name type="scientific">Paenibacillus agri</name>
    <dbReference type="NCBI Taxonomy" id="2744309"/>
    <lineage>
        <taxon>Bacteria</taxon>
        <taxon>Bacillati</taxon>
        <taxon>Bacillota</taxon>
        <taxon>Bacilli</taxon>
        <taxon>Bacillales</taxon>
        <taxon>Paenibacillaceae</taxon>
        <taxon>Paenibacillus</taxon>
    </lineage>
</organism>
<sequence>MALYILRRLFYMIPVLIGIVFITFFLTRILPGDPALMIAGTEAPEEVLKKLRGDMGLNEPLYQQFFHYVIRLFHGDFGFAWHTGHSVFSDFYTRLPATIELTLASFIIALAVALPVGIIAATKKESIVDHISRVFSLIGSCVPSFWLALILIYVFYSKLNWSPAPLGRLGDSVSPPTHLTGLYVIDSLLTWNIPVLEQALAHLLLPAIVLSTGMMAIISRMVRSSMLEVISQDFIRTARAKGIYERSVVMKHALVNALLPTLTVIGVQFGLLLGGAVVTETIFSWPGVGSYITESILATDYAPIQAFTLMSALIISFTNLAVDVIYGLIDPRVRYD</sequence>
<gene>
    <name evidence="9" type="ORF">HPT30_08325</name>
</gene>
<keyword evidence="4 7" id="KW-0812">Transmembrane</keyword>